<dbReference type="PANTHER" id="PTHR10579:SF146">
    <property type="entry name" value="RING-TYPE DOMAIN-CONTAINING PROTEIN"/>
    <property type="match status" value="1"/>
</dbReference>
<feature type="domain" description="RING-type" evidence="2">
    <location>
        <begin position="14"/>
        <end position="49"/>
    </location>
</feature>
<dbReference type="PROSITE" id="PS50234">
    <property type="entry name" value="VWFA"/>
    <property type="match status" value="1"/>
</dbReference>
<keyword evidence="5" id="KW-1185">Reference proteome</keyword>
<dbReference type="PROSITE" id="PS50089">
    <property type="entry name" value="ZF_RING_2"/>
    <property type="match status" value="1"/>
</dbReference>
<dbReference type="InterPro" id="IPR002035">
    <property type="entry name" value="VWF_A"/>
</dbReference>
<dbReference type="Pfam" id="PF14624">
    <property type="entry name" value="Vwaint"/>
    <property type="match status" value="1"/>
</dbReference>
<keyword evidence="1" id="KW-0862">Zinc</keyword>
<reference evidence="5" key="1">
    <citation type="journal article" date="2019" name="Curr. Biol.">
        <title>Genome Sequence of Striga asiatica Provides Insight into the Evolution of Plant Parasitism.</title>
        <authorList>
            <person name="Yoshida S."/>
            <person name="Kim S."/>
            <person name="Wafula E.K."/>
            <person name="Tanskanen J."/>
            <person name="Kim Y.M."/>
            <person name="Honaas L."/>
            <person name="Yang Z."/>
            <person name="Spallek T."/>
            <person name="Conn C.E."/>
            <person name="Ichihashi Y."/>
            <person name="Cheong K."/>
            <person name="Cui S."/>
            <person name="Der J.P."/>
            <person name="Gundlach H."/>
            <person name="Jiao Y."/>
            <person name="Hori C."/>
            <person name="Ishida J.K."/>
            <person name="Kasahara H."/>
            <person name="Kiba T."/>
            <person name="Kim M.S."/>
            <person name="Koo N."/>
            <person name="Laohavisit A."/>
            <person name="Lee Y.H."/>
            <person name="Lumba S."/>
            <person name="McCourt P."/>
            <person name="Mortimer J.C."/>
            <person name="Mutuku J.M."/>
            <person name="Nomura T."/>
            <person name="Sasaki-Sekimoto Y."/>
            <person name="Seto Y."/>
            <person name="Wang Y."/>
            <person name="Wakatake T."/>
            <person name="Sakakibara H."/>
            <person name="Demura T."/>
            <person name="Yamaguchi S."/>
            <person name="Yoneyama K."/>
            <person name="Manabe R.I."/>
            <person name="Nelson D.C."/>
            <person name="Schulman A.H."/>
            <person name="Timko M.P."/>
            <person name="dePamphilis C.W."/>
            <person name="Choi D."/>
            <person name="Shirasu K."/>
        </authorList>
    </citation>
    <scope>NUCLEOTIDE SEQUENCE [LARGE SCALE GENOMIC DNA]</scope>
    <source>
        <strain evidence="5">cv. UVA1</strain>
    </source>
</reference>
<dbReference type="EMBL" id="BKCP01009626">
    <property type="protein sequence ID" value="GER51238.1"/>
    <property type="molecule type" value="Genomic_DNA"/>
</dbReference>
<dbReference type="Pfam" id="PF13519">
    <property type="entry name" value="VWA_2"/>
    <property type="match status" value="1"/>
</dbReference>
<accession>A0A5A7R1K0</accession>
<dbReference type="SUPFAM" id="SSF53300">
    <property type="entry name" value="vWA-like"/>
    <property type="match status" value="1"/>
</dbReference>
<dbReference type="InterPro" id="IPR051266">
    <property type="entry name" value="CLCR"/>
</dbReference>
<dbReference type="OrthoDB" id="1937894at2759"/>
<keyword evidence="1" id="KW-0479">Metal-binding</keyword>
<protein>
    <submittedName>
        <fullName evidence="4">Zinc finger C3HC4-type RING finger family protein</fullName>
    </submittedName>
</protein>
<dbReference type="PANTHER" id="PTHR10579">
    <property type="entry name" value="CALCIUM-ACTIVATED CHLORIDE CHANNEL REGULATOR"/>
    <property type="match status" value="1"/>
</dbReference>
<organism evidence="4 5">
    <name type="scientific">Striga asiatica</name>
    <name type="common">Asiatic witchweed</name>
    <name type="synonym">Buchnera asiatica</name>
    <dbReference type="NCBI Taxonomy" id="4170"/>
    <lineage>
        <taxon>Eukaryota</taxon>
        <taxon>Viridiplantae</taxon>
        <taxon>Streptophyta</taxon>
        <taxon>Embryophyta</taxon>
        <taxon>Tracheophyta</taxon>
        <taxon>Spermatophyta</taxon>
        <taxon>Magnoliopsida</taxon>
        <taxon>eudicotyledons</taxon>
        <taxon>Gunneridae</taxon>
        <taxon>Pentapetalae</taxon>
        <taxon>asterids</taxon>
        <taxon>lamiids</taxon>
        <taxon>Lamiales</taxon>
        <taxon>Orobanchaceae</taxon>
        <taxon>Buchnereae</taxon>
        <taxon>Striga</taxon>
    </lineage>
</organism>
<name>A0A5A7R1K0_STRAF</name>
<gene>
    <name evidence="4" type="ORF">STAS_28596</name>
</gene>
<dbReference type="InterPro" id="IPR001841">
    <property type="entry name" value="Znf_RING"/>
</dbReference>
<dbReference type="InterPro" id="IPR032838">
    <property type="entry name" value="Vwaint_dom"/>
</dbReference>
<evidence type="ECO:0000259" key="3">
    <source>
        <dbReference type="PROSITE" id="PS50234"/>
    </source>
</evidence>
<proteinExistence type="predicted"/>
<dbReference type="SUPFAM" id="SSF57850">
    <property type="entry name" value="RING/U-box"/>
    <property type="match status" value="1"/>
</dbReference>
<dbReference type="InterPro" id="IPR036465">
    <property type="entry name" value="vWFA_dom_sf"/>
</dbReference>
<evidence type="ECO:0000259" key="2">
    <source>
        <dbReference type="PROSITE" id="PS50089"/>
    </source>
</evidence>
<dbReference type="SMART" id="SM00184">
    <property type="entry name" value="RING"/>
    <property type="match status" value="1"/>
</dbReference>
<dbReference type="Gene3D" id="3.30.40.10">
    <property type="entry name" value="Zinc/RING finger domain, C3HC4 (zinc finger)"/>
    <property type="match status" value="1"/>
</dbReference>
<comment type="caution">
    <text evidence="4">The sequence shown here is derived from an EMBL/GenBank/DDBJ whole genome shotgun (WGS) entry which is preliminary data.</text>
</comment>
<evidence type="ECO:0000313" key="5">
    <source>
        <dbReference type="Proteomes" id="UP000325081"/>
    </source>
</evidence>
<evidence type="ECO:0000313" key="4">
    <source>
        <dbReference type="EMBL" id="GER51238.1"/>
    </source>
</evidence>
<dbReference type="Gene3D" id="3.40.50.410">
    <property type="entry name" value="von Willebrand factor, type A domain"/>
    <property type="match status" value="1"/>
</dbReference>
<dbReference type="GO" id="GO:0008270">
    <property type="term" value="F:zinc ion binding"/>
    <property type="evidence" value="ECO:0007669"/>
    <property type="project" value="UniProtKB-KW"/>
</dbReference>
<dbReference type="Proteomes" id="UP000325081">
    <property type="component" value="Unassembled WGS sequence"/>
</dbReference>
<keyword evidence="1" id="KW-0863">Zinc-finger</keyword>
<dbReference type="InterPro" id="IPR013083">
    <property type="entry name" value="Znf_RING/FYVE/PHD"/>
</dbReference>
<evidence type="ECO:0000256" key="1">
    <source>
        <dbReference type="PROSITE-ProRule" id="PRU00175"/>
    </source>
</evidence>
<feature type="domain" description="VWFA" evidence="3">
    <location>
        <begin position="130"/>
        <end position="353"/>
    </location>
</feature>
<dbReference type="AlphaFoldDB" id="A0A5A7R1K0"/>
<dbReference type="Pfam" id="PF17123">
    <property type="entry name" value="zf-RING_11"/>
    <property type="match status" value="1"/>
</dbReference>
<sequence>MTHKAKKAKIDMTCGVCSESLSGKAVFMAECMHIFHFTCITKPCCPVCQTTWKNNLPFLPSQTPHTTFSFSDDDPLPPVPNPPPLSKVMITAVPERPAVARSESLSEFAIHVRIKAPSLPKNPSLRTPIDLVAIIDVSASMKGPKVALAKQALHFTIDNLGPHDRLSIISFSHEAQRALPLRRMTEEGRSAAKLAVDSFSFSAAAAAVATDILVGLTTGNRVLEERRYASGIFNTEGSHEGRVHIGDLYAEEEKEFLVVVSGESVEVGFGPVRIKRPKYVEVEDMGVSAEVDRGRNRICVAKGIKEARRMAERGEMEGARGVVAERRRVVMESVAGVAGDGMCKWLEQEMEEMEKRLVNEGMYRKGGRAFAFAIMSSHAMQRATVKGVAASGGAYMTRYMTEMVVGSRGLDDAHGKD</sequence>